<evidence type="ECO:0000256" key="1">
    <source>
        <dbReference type="ARBA" id="ARBA00004123"/>
    </source>
</evidence>
<keyword evidence="10" id="KW-1185">Reference proteome</keyword>
<keyword evidence="5" id="KW-0862">Zinc</keyword>
<keyword evidence="2" id="KW-0479">Metal-binding</keyword>
<reference evidence="9 10" key="1">
    <citation type="journal article" date="2017" name="Nat. Ecol. Evol.">
        <title>Scallop genome provides insights into evolution of bilaterian karyotype and development.</title>
        <authorList>
            <person name="Wang S."/>
            <person name="Zhang J."/>
            <person name="Jiao W."/>
            <person name="Li J."/>
            <person name="Xun X."/>
            <person name="Sun Y."/>
            <person name="Guo X."/>
            <person name="Huan P."/>
            <person name="Dong B."/>
            <person name="Zhang L."/>
            <person name="Hu X."/>
            <person name="Sun X."/>
            <person name="Wang J."/>
            <person name="Zhao C."/>
            <person name="Wang Y."/>
            <person name="Wang D."/>
            <person name="Huang X."/>
            <person name="Wang R."/>
            <person name="Lv J."/>
            <person name="Li Y."/>
            <person name="Zhang Z."/>
            <person name="Liu B."/>
            <person name="Lu W."/>
            <person name="Hui Y."/>
            <person name="Liang J."/>
            <person name="Zhou Z."/>
            <person name="Hou R."/>
            <person name="Li X."/>
            <person name="Liu Y."/>
            <person name="Li H."/>
            <person name="Ning X."/>
            <person name="Lin Y."/>
            <person name="Zhao L."/>
            <person name="Xing Q."/>
            <person name="Dou J."/>
            <person name="Li Y."/>
            <person name="Mao J."/>
            <person name="Guo H."/>
            <person name="Dou H."/>
            <person name="Li T."/>
            <person name="Mu C."/>
            <person name="Jiang W."/>
            <person name="Fu Q."/>
            <person name="Fu X."/>
            <person name="Miao Y."/>
            <person name="Liu J."/>
            <person name="Yu Q."/>
            <person name="Li R."/>
            <person name="Liao H."/>
            <person name="Li X."/>
            <person name="Kong Y."/>
            <person name="Jiang Z."/>
            <person name="Chourrout D."/>
            <person name="Li R."/>
            <person name="Bao Z."/>
        </authorList>
    </citation>
    <scope>NUCLEOTIDE SEQUENCE [LARGE SCALE GENOMIC DNA]</scope>
    <source>
        <strain evidence="9 10">PY_sf001</strain>
    </source>
</reference>
<dbReference type="PANTHER" id="PTHR24388">
    <property type="entry name" value="ZINC FINGER PROTEIN"/>
    <property type="match status" value="1"/>
</dbReference>
<dbReference type="SMART" id="SM00355">
    <property type="entry name" value="ZnF_C2H2"/>
    <property type="match status" value="3"/>
</dbReference>
<dbReference type="InterPro" id="IPR050527">
    <property type="entry name" value="Snail/Krueppel_Znf"/>
</dbReference>
<evidence type="ECO:0000313" key="9">
    <source>
        <dbReference type="EMBL" id="OWF43270.1"/>
    </source>
</evidence>
<dbReference type="Proteomes" id="UP000242188">
    <property type="component" value="Unassembled WGS sequence"/>
</dbReference>
<evidence type="ECO:0000256" key="6">
    <source>
        <dbReference type="ARBA" id="ARBA00023242"/>
    </source>
</evidence>
<dbReference type="Pfam" id="PF00096">
    <property type="entry name" value="zf-C2H2"/>
    <property type="match status" value="3"/>
</dbReference>
<dbReference type="FunFam" id="3.30.160.60:FF:000100">
    <property type="entry name" value="Zinc finger 45-like"/>
    <property type="match status" value="1"/>
</dbReference>
<evidence type="ECO:0000256" key="2">
    <source>
        <dbReference type="ARBA" id="ARBA00022723"/>
    </source>
</evidence>
<feature type="domain" description="C2H2-type" evidence="8">
    <location>
        <begin position="46"/>
        <end position="74"/>
    </location>
</feature>
<organism evidence="9 10">
    <name type="scientific">Mizuhopecten yessoensis</name>
    <name type="common">Japanese scallop</name>
    <name type="synonym">Patinopecten yessoensis</name>
    <dbReference type="NCBI Taxonomy" id="6573"/>
    <lineage>
        <taxon>Eukaryota</taxon>
        <taxon>Metazoa</taxon>
        <taxon>Spiralia</taxon>
        <taxon>Lophotrochozoa</taxon>
        <taxon>Mollusca</taxon>
        <taxon>Bivalvia</taxon>
        <taxon>Autobranchia</taxon>
        <taxon>Pteriomorphia</taxon>
        <taxon>Pectinida</taxon>
        <taxon>Pectinoidea</taxon>
        <taxon>Pectinidae</taxon>
        <taxon>Mizuhopecten</taxon>
    </lineage>
</organism>
<dbReference type="GO" id="GO:0000978">
    <property type="term" value="F:RNA polymerase II cis-regulatory region sequence-specific DNA binding"/>
    <property type="evidence" value="ECO:0007669"/>
    <property type="project" value="TreeGrafter"/>
</dbReference>
<sequence>MSISVTGVVEPNFGSDSKLGELVPESGVEVQNPFDTLLQGTLPKPYVCLKCGKEFTHKQTLRYHDISQHTGSYKFKCQQCGKGFYQKYRYEQHLRKHANIRSYICSLCHRGFFSRDALRDHTKKCEVSMAMNNTL</sequence>
<evidence type="ECO:0000256" key="7">
    <source>
        <dbReference type="PROSITE-ProRule" id="PRU00042"/>
    </source>
</evidence>
<feature type="domain" description="C2H2-type" evidence="8">
    <location>
        <begin position="75"/>
        <end position="102"/>
    </location>
</feature>
<keyword evidence="4 7" id="KW-0863">Zinc-finger</keyword>
<comment type="subcellular location">
    <subcellularLocation>
        <location evidence="1">Nucleus</location>
    </subcellularLocation>
</comment>
<dbReference type="EMBL" id="NEDP02005138">
    <property type="protein sequence ID" value="OWF43270.1"/>
    <property type="molecule type" value="Genomic_DNA"/>
</dbReference>
<dbReference type="GO" id="GO:0005634">
    <property type="term" value="C:nucleus"/>
    <property type="evidence" value="ECO:0007669"/>
    <property type="project" value="UniProtKB-SubCell"/>
</dbReference>
<dbReference type="PANTHER" id="PTHR24388:SF54">
    <property type="entry name" value="PROTEIN ESCARGOT"/>
    <property type="match status" value="1"/>
</dbReference>
<name>A0A210Q3G3_MIZYE</name>
<protein>
    <submittedName>
        <fullName evidence="9">Zinc finger and BTB domain-containing protein 7A</fullName>
    </submittedName>
</protein>
<gene>
    <name evidence="9" type="ORF">KP79_PYT18780</name>
</gene>
<accession>A0A210Q3G3</accession>
<dbReference type="AlphaFoldDB" id="A0A210Q3G3"/>
<proteinExistence type="predicted"/>
<dbReference type="PROSITE" id="PS50157">
    <property type="entry name" value="ZINC_FINGER_C2H2_2"/>
    <property type="match status" value="2"/>
</dbReference>
<dbReference type="Gene3D" id="3.30.160.60">
    <property type="entry name" value="Classic Zinc Finger"/>
    <property type="match status" value="2"/>
</dbReference>
<keyword evidence="6" id="KW-0539">Nucleus</keyword>
<evidence type="ECO:0000256" key="5">
    <source>
        <dbReference type="ARBA" id="ARBA00022833"/>
    </source>
</evidence>
<dbReference type="InterPro" id="IPR013087">
    <property type="entry name" value="Znf_C2H2_type"/>
</dbReference>
<dbReference type="FunFam" id="3.30.160.60:FF:000706">
    <property type="entry name" value="Zinc finger protein"/>
    <property type="match status" value="1"/>
</dbReference>
<evidence type="ECO:0000256" key="3">
    <source>
        <dbReference type="ARBA" id="ARBA00022737"/>
    </source>
</evidence>
<dbReference type="PROSITE" id="PS00028">
    <property type="entry name" value="ZINC_FINGER_C2H2_1"/>
    <property type="match status" value="2"/>
</dbReference>
<evidence type="ECO:0000256" key="4">
    <source>
        <dbReference type="ARBA" id="ARBA00022771"/>
    </source>
</evidence>
<dbReference type="InterPro" id="IPR036236">
    <property type="entry name" value="Znf_C2H2_sf"/>
</dbReference>
<keyword evidence="3" id="KW-0677">Repeat</keyword>
<dbReference type="OrthoDB" id="5982522at2759"/>
<comment type="caution">
    <text evidence="9">The sequence shown here is derived from an EMBL/GenBank/DDBJ whole genome shotgun (WGS) entry which is preliminary data.</text>
</comment>
<evidence type="ECO:0000313" key="10">
    <source>
        <dbReference type="Proteomes" id="UP000242188"/>
    </source>
</evidence>
<dbReference type="GO" id="GO:0008270">
    <property type="term" value="F:zinc ion binding"/>
    <property type="evidence" value="ECO:0007669"/>
    <property type="project" value="UniProtKB-KW"/>
</dbReference>
<evidence type="ECO:0000259" key="8">
    <source>
        <dbReference type="PROSITE" id="PS50157"/>
    </source>
</evidence>
<dbReference type="GO" id="GO:0000981">
    <property type="term" value="F:DNA-binding transcription factor activity, RNA polymerase II-specific"/>
    <property type="evidence" value="ECO:0007669"/>
    <property type="project" value="TreeGrafter"/>
</dbReference>
<dbReference type="SUPFAM" id="SSF57667">
    <property type="entry name" value="beta-beta-alpha zinc fingers"/>
    <property type="match status" value="2"/>
</dbReference>